<dbReference type="SUPFAM" id="SSF56672">
    <property type="entry name" value="DNA/RNA polymerases"/>
    <property type="match status" value="1"/>
</dbReference>
<name>A0AAV3NTV7_LITER</name>
<dbReference type="InterPro" id="IPR050951">
    <property type="entry name" value="Retrovirus_Pol_polyprotein"/>
</dbReference>
<dbReference type="Gene3D" id="3.30.70.270">
    <property type="match status" value="2"/>
</dbReference>
<dbReference type="InterPro" id="IPR043128">
    <property type="entry name" value="Rev_trsase/Diguanyl_cyclase"/>
</dbReference>
<sequence length="155" mass="17583">MLVKSKEMGNHLGNLKETFEQLRASKLRINPEKCSFGVTSGKFLGYMINKRCIEPNFDKIKALLDMKPPESYKDVQKLTECLAALSRFISKSGERNLLLFKNLRRASKETFRWDEECAHAFDELKEYLGVAKAAVATQTNGGTAVVPSSFRWSDQ</sequence>
<evidence type="ECO:0000313" key="2">
    <source>
        <dbReference type="Proteomes" id="UP001454036"/>
    </source>
</evidence>
<accession>A0AAV3NTV7</accession>
<gene>
    <name evidence="1" type="ORF">LIER_02592</name>
</gene>
<organism evidence="1 2">
    <name type="scientific">Lithospermum erythrorhizon</name>
    <name type="common">Purple gromwell</name>
    <name type="synonym">Lithospermum officinale var. erythrorhizon</name>
    <dbReference type="NCBI Taxonomy" id="34254"/>
    <lineage>
        <taxon>Eukaryota</taxon>
        <taxon>Viridiplantae</taxon>
        <taxon>Streptophyta</taxon>
        <taxon>Embryophyta</taxon>
        <taxon>Tracheophyta</taxon>
        <taxon>Spermatophyta</taxon>
        <taxon>Magnoliopsida</taxon>
        <taxon>eudicotyledons</taxon>
        <taxon>Gunneridae</taxon>
        <taxon>Pentapetalae</taxon>
        <taxon>asterids</taxon>
        <taxon>lamiids</taxon>
        <taxon>Boraginales</taxon>
        <taxon>Boraginaceae</taxon>
        <taxon>Boraginoideae</taxon>
        <taxon>Lithospermeae</taxon>
        <taxon>Lithospermum</taxon>
    </lineage>
</organism>
<keyword evidence="2" id="KW-1185">Reference proteome</keyword>
<dbReference type="AlphaFoldDB" id="A0AAV3NTV7"/>
<dbReference type="PANTHER" id="PTHR37984">
    <property type="entry name" value="PROTEIN CBG26694"/>
    <property type="match status" value="1"/>
</dbReference>
<protein>
    <submittedName>
        <fullName evidence="1">Uncharacterized protein</fullName>
    </submittedName>
</protein>
<dbReference type="InterPro" id="IPR043502">
    <property type="entry name" value="DNA/RNA_pol_sf"/>
</dbReference>
<dbReference type="EMBL" id="BAABME010000286">
    <property type="protein sequence ID" value="GAA0141455.1"/>
    <property type="molecule type" value="Genomic_DNA"/>
</dbReference>
<dbReference type="Proteomes" id="UP001454036">
    <property type="component" value="Unassembled WGS sequence"/>
</dbReference>
<evidence type="ECO:0000313" key="1">
    <source>
        <dbReference type="EMBL" id="GAA0141455.1"/>
    </source>
</evidence>
<proteinExistence type="predicted"/>
<comment type="caution">
    <text evidence="1">The sequence shown here is derived from an EMBL/GenBank/DDBJ whole genome shotgun (WGS) entry which is preliminary data.</text>
</comment>
<reference evidence="1 2" key="1">
    <citation type="submission" date="2024-01" db="EMBL/GenBank/DDBJ databases">
        <title>The complete chloroplast genome sequence of Lithospermum erythrorhizon: insights into the phylogenetic relationship among Boraginaceae species and the maternal lineages of purple gromwells.</title>
        <authorList>
            <person name="Okada T."/>
            <person name="Watanabe K."/>
        </authorList>
    </citation>
    <scope>NUCLEOTIDE SEQUENCE [LARGE SCALE GENOMIC DNA]</scope>
</reference>
<dbReference type="PANTHER" id="PTHR37984:SF5">
    <property type="entry name" value="PROTEIN NYNRIN-LIKE"/>
    <property type="match status" value="1"/>
</dbReference>